<accession>A0A0C2N7N3</accession>
<evidence type="ECO:0000313" key="3">
    <source>
        <dbReference type="EMBL" id="KII72360.1"/>
    </source>
</evidence>
<dbReference type="AlphaFoldDB" id="A0A0C2N7N3"/>
<keyword evidence="2" id="KW-0722">Serine protease inhibitor</keyword>
<evidence type="ECO:0000256" key="2">
    <source>
        <dbReference type="ARBA" id="ARBA00022900"/>
    </source>
</evidence>
<proteinExistence type="predicted"/>
<gene>
    <name evidence="3" type="ORF">RF11_00269</name>
</gene>
<organism evidence="3 4">
    <name type="scientific">Thelohanellus kitauei</name>
    <name type="common">Myxosporean</name>
    <dbReference type="NCBI Taxonomy" id="669202"/>
    <lineage>
        <taxon>Eukaryota</taxon>
        <taxon>Metazoa</taxon>
        <taxon>Cnidaria</taxon>
        <taxon>Myxozoa</taxon>
        <taxon>Myxosporea</taxon>
        <taxon>Bivalvulida</taxon>
        <taxon>Platysporina</taxon>
        <taxon>Myxobolidae</taxon>
        <taxon>Thelohanellus</taxon>
    </lineage>
</organism>
<name>A0A0C2N7N3_THEKT</name>
<dbReference type="InterPro" id="IPR036880">
    <property type="entry name" value="Kunitz_BPTI_sf"/>
</dbReference>
<dbReference type="GO" id="GO:0004867">
    <property type="term" value="F:serine-type endopeptidase inhibitor activity"/>
    <property type="evidence" value="ECO:0007669"/>
    <property type="project" value="UniProtKB-KW"/>
</dbReference>
<sequence>MKVCEYDKMRTYYLYDGVKRSCEKVKSCDPIPQNENLFESLKQCRSICASPHLVKRQECLTDWGDPYVDRDVKGDYQIAFNKNLAMCDIYVKHEGSDPPPLFKTRDECKLYCLINPPS</sequence>
<dbReference type="Gene3D" id="4.10.410.10">
    <property type="entry name" value="Pancreatic trypsin inhibitor Kunitz domain"/>
    <property type="match status" value="1"/>
</dbReference>
<evidence type="ECO:0008006" key="5">
    <source>
        <dbReference type="Google" id="ProtNLM"/>
    </source>
</evidence>
<evidence type="ECO:0000256" key="1">
    <source>
        <dbReference type="ARBA" id="ARBA00022690"/>
    </source>
</evidence>
<dbReference type="EMBL" id="JWZT01001267">
    <property type="protein sequence ID" value="KII72360.1"/>
    <property type="molecule type" value="Genomic_DNA"/>
</dbReference>
<dbReference type="SUPFAM" id="SSF57362">
    <property type="entry name" value="BPTI-like"/>
    <property type="match status" value="1"/>
</dbReference>
<evidence type="ECO:0000313" key="4">
    <source>
        <dbReference type="Proteomes" id="UP000031668"/>
    </source>
</evidence>
<dbReference type="Proteomes" id="UP000031668">
    <property type="component" value="Unassembled WGS sequence"/>
</dbReference>
<keyword evidence="1" id="KW-0646">Protease inhibitor</keyword>
<dbReference type="OrthoDB" id="6475755at2759"/>
<reference evidence="3 4" key="1">
    <citation type="journal article" date="2014" name="Genome Biol. Evol.">
        <title>The genome of the myxosporean Thelohanellus kitauei shows adaptations to nutrient acquisition within its fish host.</title>
        <authorList>
            <person name="Yang Y."/>
            <person name="Xiong J."/>
            <person name="Zhou Z."/>
            <person name="Huo F."/>
            <person name="Miao W."/>
            <person name="Ran C."/>
            <person name="Liu Y."/>
            <person name="Zhang J."/>
            <person name="Feng J."/>
            <person name="Wang M."/>
            <person name="Wang M."/>
            <person name="Wang L."/>
            <person name="Yao B."/>
        </authorList>
    </citation>
    <scope>NUCLEOTIDE SEQUENCE [LARGE SCALE GENOMIC DNA]</scope>
    <source>
        <strain evidence="3">Wuqing</strain>
    </source>
</reference>
<protein>
    <recommendedName>
        <fullName evidence="5">BPTI/Kunitz inhibitor domain-containing protein</fullName>
    </recommendedName>
</protein>
<keyword evidence="4" id="KW-1185">Reference proteome</keyword>
<comment type="caution">
    <text evidence="3">The sequence shown here is derived from an EMBL/GenBank/DDBJ whole genome shotgun (WGS) entry which is preliminary data.</text>
</comment>